<sequence length="474" mass="51765">MDESVRLREECKAALQDLAAGRSWRNVQPVVTSAAGLLLRAAAAAAARVAELDAAVSDTRHAVALVAEDARLKERRYRHDRDAVDRLQDALEAHRRETQQLHTTVLLPALAEMQQEMDGLTASLHAVATQQTLPPSPPPLSSSSPASVQATKMKNKREKEEEEENDDGGGSVGIRKSDGVMLKEMVREVKLLRNQWKQMMRSHAMAPLPQSSSSPLSPPPIQQHLEGQRSVTTPYKKNGIKKVHSASRLRVDCSVARWQWRGGHITAAMLSPDVPIPWSSLNVRNTLTGEWLTVDAAPPEHILRQEEEIFCDVARFPFVWRPQSPSIIEILQDGIYHVTVCIISIRNRGVAAKNHAGMRGVNTSTLPSVTLRINNNTVFSFFSGGSTCYTLHSGMGTTSATSNNNRAAAAAASRQTCACARRPCSCGAEVTFTTTTVAEYLRLPIGSTVSIHSCDSSDTTSVHEALLEMERMAG</sequence>
<feature type="region of interest" description="Disordered" evidence="2">
    <location>
        <begin position="130"/>
        <end position="177"/>
    </location>
</feature>
<dbReference type="RefSeq" id="XP_028887567.1">
    <property type="nucleotide sequence ID" value="XM_029021059.1"/>
</dbReference>
<feature type="region of interest" description="Disordered" evidence="2">
    <location>
        <begin position="204"/>
        <end position="230"/>
    </location>
</feature>
<dbReference type="Proteomes" id="UP000192257">
    <property type="component" value="Unassembled WGS sequence"/>
</dbReference>
<keyword evidence="4" id="KW-1185">Reference proteome</keyword>
<proteinExistence type="predicted"/>
<organism evidence="3 4">
    <name type="scientific">Trypanosoma theileri</name>
    <dbReference type="NCBI Taxonomy" id="67003"/>
    <lineage>
        <taxon>Eukaryota</taxon>
        <taxon>Discoba</taxon>
        <taxon>Euglenozoa</taxon>
        <taxon>Kinetoplastea</taxon>
        <taxon>Metakinetoplastina</taxon>
        <taxon>Trypanosomatida</taxon>
        <taxon>Trypanosomatidae</taxon>
        <taxon>Trypanosoma</taxon>
    </lineage>
</organism>
<evidence type="ECO:0000313" key="4">
    <source>
        <dbReference type="Proteomes" id="UP000192257"/>
    </source>
</evidence>
<evidence type="ECO:0000256" key="1">
    <source>
        <dbReference type="SAM" id="Coils"/>
    </source>
</evidence>
<dbReference type="EMBL" id="NBCO01000001">
    <property type="protein sequence ID" value="ORC93501.1"/>
    <property type="molecule type" value="Genomic_DNA"/>
</dbReference>
<reference evidence="3 4" key="1">
    <citation type="submission" date="2017-03" db="EMBL/GenBank/DDBJ databases">
        <title>An alternative strategy for trypanosome survival in the mammalian bloodstream revealed through genome and transcriptome analysis of the ubiquitous bovine parasite Trypanosoma (Megatrypanum) theileri.</title>
        <authorList>
            <person name="Kelly S."/>
            <person name="Ivens A."/>
            <person name="Mott A."/>
            <person name="O'Neill E."/>
            <person name="Emms D."/>
            <person name="Macleod O."/>
            <person name="Voorheis P."/>
            <person name="Matthews J."/>
            <person name="Matthews K."/>
            <person name="Carrington M."/>
        </authorList>
    </citation>
    <scope>NUCLEOTIDE SEQUENCE [LARGE SCALE GENOMIC DNA]</scope>
    <source>
        <strain evidence="3">Edinburgh</strain>
    </source>
</reference>
<evidence type="ECO:0000313" key="3">
    <source>
        <dbReference type="EMBL" id="ORC93501.1"/>
    </source>
</evidence>
<comment type="caution">
    <text evidence="3">The sequence shown here is derived from an EMBL/GenBank/DDBJ whole genome shotgun (WGS) entry which is preliminary data.</text>
</comment>
<gene>
    <name evidence="3" type="ORF">TM35_000013780</name>
</gene>
<feature type="coiled-coil region" evidence="1">
    <location>
        <begin position="77"/>
        <end position="104"/>
    </location>
</feature>
<protein>
    <submittedName>
        <fullName evidence="3">Uncharacterized protein</fullName>
    </submittedName>
</protein>
<dbReference type="GeneID" id="39980839"/>
<dbReference type="VEuPathDB" id="TriTrypDB:TM35_000013780"/>
<evidence type="ECO:0000256" key="2">
    <source>
        <dbReference type="SAM" id="MobiDB-lite"/>
    </source>
</evidence>
<name>A0A1X0P9J2_9TRYP</name>
<accession>A0A1X0P9J2</accession>
<dbReference type="OrthoDB" id="247593at2759"/>
<dbReference type="AlphaFoldDB" id="A0A1X0P9J2"/>
<keyword evidence="1" id="KW-0175">Coiled coil</keyword>